<dbReference type="Proteomes" id="UP000236268">
    <property type="component" value="Unassembled WGS sequence"/>
</dbReference>
<keyword evidence="11" id="KW-1185">Reference proteome</keyword>
<dbReference type="EMBL" id="POWG01000081">
    <property type="protein sequence ID" value="PNQ94788.1"/>
    <property type="molecule type" value="Genomic_DNA"/>
</dbReference>
<evidence type="ECO:0000313" key="10">
    <source>
        <dbReference type="Proteomes" id="UP000325333"/>
    </source>
</evidence>
<reference evidence="5 8" key="2">
    <citation type="submission" date="2018-01" db="EMBL/GenBank/DDBJ databases">
        <title>Whole genome sequence of Azospirillum brasilense REC3 isolated from strawberry roots.</title>
        <authorList>
            <person name="Fontana C.A."/>
            <person name="Salazar S.M."/>
            <person name="Bassi D."/>
            <person name="Puglisi E."/>
            <person name="Lovaisa N.C."/>
            <person name="Toffoli L.M."/>
            <person name="Pedraza R."/>
            <person name="Cocconcelli P.S."/>
        </authorList>
    </citation>
    <scope>NUCLEOTIDE SEQUENCE [LARGE SCALE GENOMIC DNA]</scope>
    <source>
        <strain evidence="5 8">REC3</strain>
    </source>
</reference>
<dbReference type="EMBL" id="JBJLSN010000064">
    <property type="protein sequence ID" value="MFL7905032.1"/>
    <property type="molecule type" value="Genomic_DNA"/>
</dbReference>
<dbReference type="KEGG" id="abq:ABAZ39_12330"/>
<accession>A0A060DIZ3</accession>
<dbReference type="Proteomes" id="UP000298595">
    <property type="component" value="Chromosome"/>
</dbReference>
<feature type="signal peptide" evidence="1">
    <location>
        <begin position="1"/>
        <end position="25"/>
    </location>
</feature>
<reference evidence="3 10" key="4">
    <citation type="submission" date="2019-07" db="EMBL/GenBank/DDBJ databases">
        <title>Genome sequencing of the stress-tolerant strain Azospirillum brasilense Az19.</title>
        <authorList>
            <person name="Maroniche G.A."/>
            <person name="Garcia J.E."/>
            <person name="Pagnussat L."/>
            <person name="Amenta M."/>
            <person name="Creus C.M."/>
        </authorList>
    </citation>
    <scope>NUCLEOTIDE SEQUENCE [LARGE SCALE GENOMIC DNA]</scope>
    <source>
        <strain evidence="3 10">Az19</strain>
    </source>
</reference>
<reference evidence="2 7" key="1">
    <citation type="journal article" date="2014" name="Genome Announc.">
        <title>Complete Genome Sequence of the Model Rhizosphere Strain Azospirillum brasilense Az39, Successfully Applied in Agriculture.</title>
        <authorList>
            <person name="Rivera D."/>
            <person name="Revale S."/>
            <person name="Molina R."/>
            <person name="Gualpa J."/>
            <person name="Puente M."/>
            <person name="Maroniche G."/>
            <person name="Paris G."/>
            <person name="Baker D."/>
            <person name="Clavijo B."/>
            <person name="McLay K."/>
            <person name="Spaepen S."/>
            <person name="Perticari A."/>
            <person name="Vazquez M."/>
            <person name="Wisniewski-Dye F."/>
            <person name="Watkins C."/>
            <person name="Martinez-Abarca F."/>
            <person name="Vanderleyden J."/>
            <person name="Cassan F."/>
        </authorList>
    </citation>
    <scope>NUCLEOTIDE SEQUENCE [LARGE SCALE GENOMIC DNA]</scope>
    <source>
        <strain evidence="2 7">Az39</strain>
    </source>
</reference>
<evidence type="ECO:0000313" key="4">
    <source>
        <dbReference type="EMBL" id="MFL7905032.1"/>
    </source>
</evidence>
<keyword evidence="1" id="KW-0732">Signal</keyword>
<dbReference type="EMBL" id="CP032321">
    <property type="protein sequence ID" value="QCN95825.1"/>
    <property type="molecule type" value="Genomic_DNA"/>
</dbReference>
<dbReference type="Proteomes" id="UP000027186">
    <property type="component" value="Chromosome"/>
</dbReference>
<feature type="chain" id="PRO_5001582920" evidence="1">
    <location>
        <begin position="26"/>
        <end position="137"/>
    </location>
</feature>
<name>A0A060DIZ3_9PROT</name>
<organism evidence="2 7">
    <name type="scientific">Azospirillum argentinense</name>
    <dbReference type="NCBI Taxonomy" id="2970906"/>
    <lineage>
        <taxon>Bacteria</taxon>
        <taxon>Pseudomonadati</taxon>
        <taxon>Pseudomonadota</taxon>
        <taxon>Alphaproteobacteria</taxon>
        <taxon>Rhodospirillales</taxon>
        <taxon>Azospirillaceae</taxon>
        <taxon>Azospirillum</taxon>
    </lineage>
</organism>
<dbReference type="EMBL" id="VEWN01000010">
    <property type="protein sequence ID" value="KAA1054289.1"/>
    <property type="molecule type" value="Genomic_DNA"/>
</dbReference>
<evidence type="ECO:0000313" key="5">
    <source>
        <dbReference type="EMBL" id="PNQ94788.1"/>
    </source>
</evidence>
<dbReference type="RefSeq" id="WP_038529648.1">
    <property type="nucleotide sequence ID" value="NZ_CP007793.1"/>
</dbReference>
<dbReference type="KEGG" id="aare:D3093_11450"/>
<dbReference type="AlphaFoldDB" id="A0A060DIZ3"/>
<accession>A0A2K1FQH6</accession>
<evidence type="ECO:0000313" key="2">
    <source>
        <dbReference type="EMBL" id="AIB12760.1"/>
    </source>
</evidence>
<evidence type="ECO:0000313" key="3">
    <source>
        <dbReference type="EMBL" id="KAA1054289.1"/>
    </source>
</evidence>
<evidence type="ECO:0000313" key="8">
    <source>
        <dbReference type="Proteomes" id="UP000236268"/>
    </source>
</evidence>
<evidence type="ECO:0000313" key="6">
    <source>
        <dbReference type="EMBL" id="QCN95825.1"/>
    </source>
</evidence>
<evidence type="ECO:0000313" key="7">
    <source>
        <dbReference type="Proteomes" id="UP000027186"/>
    </source>
</evidence>
<dbReference type="Proteomes" id="UP001628281">
    <property type="component" value="Unassembled WGS sequence"/>
</dbReference>
<evidence type="ECO:0000256" key="1">
    <source>
        <dbReference type="SAM" id="SignalP"/>
    </source>
</evidence>
<dbReference type="EMBL" id="CP007793">
    <property type="protein sequence ID" value="AIB12760.1"/>
    <property type="molecule type" value="Genomic_DNA"/>
</dbReference>
<protein>
    <submittedName>
        <fullName evidence="2">Uncharacterized protein</fullName>
    </submittedName>
</protein>
<dbReference type="Proteomes" id="UP000325333">
    <property type="component" value="Unassembled WGS sequence"/>
</dbReference>
<reference evidence="6 9" key="3">
    <citation type="submission" date="2018-09" db="EMBL/GenBank/DDBJ databases">
        <title>Whole genome based analysis of evolution and adaptive divergence in Indian and Brazilian strains of Azospirillum brasilense.</title>
        <authorList>
            <person name="Singh C."/>
            <person name="Tripathi A.K."/>
        </authorList>
    </citation>
    <scope>NUCLEOTIDE SEQUENCE [LARGE SCALE GENOMIC DNA]</scope>
    <source>
        <strain evidence="6 9">MTCC4035</strain>
    </source>
</reference>
<evidence type="ECO:0000313" key="11">
    <source>
        <dbReference type="Proteomes" id="UP001628281"/>
    </source>
</evidence>
<evidence type="ECO:0000313" key="9">
    <source>
        <dbReference type="Proteomes" id="UP000298595"/>
    </source>
</evidence>
<reference evidence="4 11" key="5">
    <citation type="submission" date="2024-11" db="EMBL/GenBank/DDBJ databases">
        <title>Draft genome sequences of two bacteria associated to sugarcane roots in Colombia.</title>
        <authorList>
            <person name="Pardo-Diaz S."/>
            <person name="Masmela-Mendoza J."/>
            <person name="Delgadillo-Duran P."/>
            <person name="Bautista E.J."/>
            <person name="Rojas-Tapias D.F."/>
        </authorList>
    </citation>
    <scope>NUCLEOTIDE SEQUENCE [LARGE SCALE GENOMIC DNA]</scope>
    <source>
        <strain evidence="4 11">Ap18</strain>
    </source>
</reference>
<gene>
    <name evidence="2" type="ORF">ABAZ39_12330</name>
    <name evidence="4" type="ORF">ACJ41P_28145</name>
    <name evidence="5" type="ORF">C1S70_32440</name>
    <name evidence="6" type="ORF">D3093_11450</name>
    <name evidence="3" type="ORF">FH063_006545</name>
</gene>
<proteinExistence type="predicted"/>
<sequence>MPWRSQCGALTLALFLTAPIQSAPAAGAGSVDCWLLDGEALTQARESGWCKDAFSRNSQTGAAPAVTVTAAPLPARKPDPPPKKRVVTVQRKAKAQPDSQAAAIVRPAGRSGTVAEVDFGTQFKRDWNALMKKLLEP</sequence>